<evidence type="ECO:0000313" key="2">
    <source>
        <dbReference type="Proteomes" id="UP000317624"/>
    </source>
</evidence>
<comment type="caution">
    <text evidence="1">The sequence shown here is derived from an EMBL/GenBank/DDBJ whole genome shotgun (WGS) entry which is preliminary data.</text>
</comment>
<keyword evidence="2" id="KW-1185">Reference proteome</keyword>
<name>A0A558BZI4_9BACT</name>
<gene>
    <name evidence="1" type="ORF">FNT36_10985</name>
</gene>
<sequence length="143" mass="15806">MTLSAYAKETLVFQNQAGKLFYQPAGYVRLAWAPERQPVEIIQALYEQVLALLKSTGARRILSDHGARAPLPVAAQEWLTTDWIPRAMSQANTHHCAIVEGADPMHRLSTQSVVSTAPAGFKFKRFDNFAAADAWLRSQALPA</sequence>
<evidence type="ECO:0008006" key="3">
    <source>
        <dbReference type="Google" id="ProtNLM"/>
    </source>
</evidence>
<accession>A0A558BZI4</accession>
<reference evidence="1 2" key="1">
    <citation type="submission" date="2019-07" db="EMBL/GenBank/DDBJ databases">
        <title>Hymenobacter sp. straun FUR1 Genome sequencing and assembly.</title>
        <authorList>
            <person name="Chhetri G."/>
        </authorList>
    </citation>
    <scope>NUCLEOTIDE SEQUENCE [LARGE SCALE GENOMIC DNA]</scope>
    <source>
        <strain evidence="1 2">Fur1</strain>
    </source>
</reference>
<organism evidence="1 2">
    <name type="scientific">Hymenobacter setariae</name>
    <dbReference type="NCBI Taxonomy" id="2594794"/>
    <lineage>
        <taxon>Bacteria</taxon>
        <taxon>Pseudomonadati</taxon>
        <taxon>Bacteroidota</taxon>
        <taxon>Cytophagia</taxon>
        <taxon>Cytophagales</taxon>
        <taxon>Hymenobacteraceae</taxon>
        <taxon>Hymenobacter</taxon>
    </lineage>
</organism>
<dbReference type="AlphaFoldDB" id="A0A558BZI4"/>
<proteinExistence type="predicted"/>
<dbReference type="RefSeq" id="WP_144847396.1">
    <property type="nucleotide sequence ID" value="NZ_VMRJ01000002.1"/>
</dbReference>
<dbReference type="Proteomes" id="UP000317624">
    <property type="component" value="Unassembled WGS sequence"/>
</dbReference>
<protein>
    <recommendedName>
        <fullName evidence="3">STAS/SEC14 domain-containing protein</fullName>
    </recommendedName>
</protein>
<evidence type="ECO:0000313" key="1">
    <source>
        <dbReference type="EMBL" id="TVT41936.1"/>
    </source>
</evidence>
<dbReference type="EMBL" id="VMRJ01000002">
    <property type="protein sequence ID" value="TVT41936.1"/>
    <property type="molecule type" value="Genomic_DNA"/>
</dbReference>
<dbReference type="OrthoDB" id="893408at2"/>